<reference evidence="3" key="1">
    <citation type="journal article" date="2019" name="Int. J. Syst. Evol. Microbiol.">
        <title>The Global Catalogue of Microorganisms (GCM) 10K type strain sequencing project: providing services to taxonomists for standard genome sequencing and annotation.</title>
        <authorList>
            <consortium name="The Broad Institute Genomics Platform"/>
            <consortium name="The Broad Institute Genome Sequencing Center for Infectious Disease"/>
            <person name="Wu L."/>
            <person name="Ma J."/>
        </authorList>
    </citation>
    <scope>NUCLEOTIDE SEQUENCE [LARGE SCALE GENOMIC DNA]</scope>
    <source>
        <strain evidence="3">KCTC 33676</strain>
    </source>
</reference>
<sequence>MKKTRFYPFERNHYFYGKLLTVRDFESEQTYFNNKRRMMNRLLFGTGVVTGLQVIAVDDKSISVEAGVALDHAGREIVVSSPLTLKLSMIDGFSNNEYMKNVYVCLAYDEKGKEPVHSVANSSVREEEISEYNRIMESYKLYIQEDAPDPSSFAMRGMMEDHQVLYQDSMIRVLQITPRYVNAGEVFELTVRIEKALQAPKIRLDYELDSPLFQPLQGAQAKVHFDEPGVGQETEYEVKLRLRAADQAGEKGSIAMLPDQAKLYLGERELFMEAPAANRIEIIQGSIVDRMMKDMQEKRFDQVIASNQDQHIYLAKVNLIQMGATYTIEGIEPVPFQQYVYNPTIAYQFSRKDRLSGSGTFLTKASVNMLPAHHQPEMEVKYRRELQQFEFDLGIPKPPKLEDDVATGTIDFQYEPDSKTGVPFFSKSSKSLISDEITHGFQGSEILIMTQLEIKEASHQPEHARCLYGGDLSVFKGSEYESELSQIDIGTLQYPDKGTFRIGVKLHKMSDPIHFQIRWWAVRKQAADKPFPLNNNRQEMEQAEQEAASGQEPDKPQS</sequence>
<dbReference type="Proteomes" id="UP001597497">
    <property type="component" value="Unassembled WGS sequence"/>
</dbReference>
<protein>
    <recommendedName>
        <fullName evidence="4">DUF4139 domain-containing protein</fullName>
    </recommendedName>
</protein>
<evidence type="ECO:0000256" key="1">
    <source>
        <dbReference type="SAM" id="MobiDB-lite"/>
    </source>
</evidence>
<keyword evidence="3" id="KW-1185">Reference proteome</keyword>
<evidence type="ECO:0008006" key="4">
    <source>
        <dbReference type="Google" id="ProtNLM"/>
    </source>
</evidence>
<proteinExistence type="predicted"/>
<organism evidence="2 3">
    <name type="scientific">Marinicrinis sediminis</name>
    <dbReference type="NCBI Taxonomy" id="1652465"/>
    <lineage>
        <taxon>Bacteria</taxon>
        <taxon>Bacillati</taxon>
        <taxon>Bacillota</taxon>
        <taxon>Bacilli</taxon>
        <taxon>Bacillales</taxon>
        <taxon>Paenibacillaceae</taxon>
    </lineage>
</organism>
<comment type="caution">
    <text evidence="2">The sequence shown here is derived from an EMBL/GenBank/DDBJ whole genome shotgun (WGS) entry which is preliminary data.</text>
</comment>
<name>A0ABW5RFK8_9BACL</name>
<dbReference type="EMBL" id="JBHUMM010000043">
    <property type="protein sequence ID" value="MFD2673199.1"/>
    <property type="molecule type" value="Genomic_DNA"/>
</dbReference>
<evidence type="ECO:0000313" key="3">
    <source>
        <dbReference type="Proteomes" id="UP001597497"/>
    </source>
</evidence>
<feature type="region of interest" description="Disordered" evidence="1">
    <location>
        <begin position="530"/>
        <end position="558"/>
    </location>
</feature>
<evidence type="ECO:0000313" key="2">
    <source>
        <dbReference type="EMBL" id="MFD2673199.1"/>
    </source>
</evidence>
<dbReference type="RefSeq" id="WP_379930758.1">
    <property type="nucleotide sequence ID" value="NZ_JBHUMM010000043.1"/>
</dbReference>
<accession>A0ABW5RFK8</accession>
<gene>
    <name evidence="2" type="ORF">ACFSUC_16625</name>
</gene>